<evidence type="ECO:0000256" key="1">
    <source>
        <dbReference type="SAM" id="MobiDB-lite"/>
    </source>
</evidence>
<evidence type="ECO:0000313" key="3">
    <source>
        <dbReference type="Proteomes" id="UP000299102"/>
    </source>
</evidence>
<name>A0A4C1UYV5_EUMVA</name>
<feature type="region of interest" description="Disordered" evidence="1">
    <location>
        <begin position="138"/>
        <end position="161"/>
    </location>
</feature>
<comment type="caution">
    <text evidence="2">The sequence shown here is derived from an EMBL/GenBank/DDBJ whole genome shotgun (WGS) entry which is preliminary data.</text>
</comment>
<evidence type="ECO:0000313" key="2">
    <source>
        <dbReference type="EMBL" id="GBP31206.1"/>
    </source>
</evidence>
<sequence length="234" mass="25624">MPPERLGFPPTAARNDKVSAALGSALRRYGSLARIDKERAGGRTRMLLFKLMDRTVGSIVFSLPIKIFSVQREAVSLLYTASLSTDSLPVRGRAGAERRGRGESAWQGFGARARCVTGRSHGRVRHCVRARAAADRSGAAGAHPARPLPNLTFGGGSGGRPRVSKLRTRVWMLNSRYDRPSTLLTPCRSLLKHPSNLLWCVVRCATLCYRSMSKHMHLVARLISAYLLVAMTAD</sequence>
<proteinExistence type="predicted"/>
<keyword evidence="3" id="KW-1185">Reference proteome</keyword>
<dbReference type="AlphaFoldDB" id="A0A4C1UYV5"/>
<organism evidence="2 3">
    <name type="scientific">Eumeta variegata</name>
    <name type="common">Bagworm moth</name>
    <name type="synonym">Eumeta japonica</name>
    <dbReference type="NCBI Taxonomy" id="151549"/>
    <lineage>
        <taxon>Eukaryota</taxon>
        <taxon>Metazoa</taxon>
        <taxon>Ecdysozoa</taxon>
        <taxon>Arthropoda</taxon>
        <taxon>Hexapoda</taxon>
        <taxon>Insecta</taxon>
        <taxon>Pterygota</taxon>
        <taxon>Neoptera</taxon>
        <taxon>Endopterygota</taxon>
        <taxon>Lepidoptera</taxon>
        <taxon>Glossata</taxon>
        <taxon>Ditrysia</taxon>
        <taxon>Tineoidea</taxon>
        <taxon>Psychidae</taxon>
        <taxon>Oiketicinae</taxon>
        <taxon>Eumeta</taxon>
    </lineage>
</organism>
<dbReference type="Proteomes" id="UP000299102">
    <property type="component" value="Unassembled WGS sequence"/>
</dbReference>
<accession>A0A4C1UYV5</accession>
<dbReference type="EMBL" id="BGZK01000243">
    <property type="protein sequence ID" value="GBP31206.1"/>
    <property type="molecule type" value="Genomic_DNA"/>
</dbReference>
<gene>
    <name evidence="2" type="ORF">EVAR_21486_1</name>
</gene>
<protein>
    <submittedName>
        <fullName evidence="2">Uncharacterized protein</fullName>
    </submittedName>
</protein>
<reference evidence="2 3" key="1">
    <citation type="journal article" date="2019" name="Commun. Biol.">
        <title>The bagworm genome reveals a unique fibroin gene that provides high tensile strength.</title>
        <authorList>
            <person name="Kono N."/>
            <person name="Nakamura H."/>
            <person name="Ohtoshi R."/>
            <person name="Tomita M."/>
            <person name="Numata K."/>
            <person name="Arakawa K."/>
        </authorList>
    </citation>
    <scope>NUCLEOTIDE SEQUENCE [LARGE SCALE GENOMIC DNA]</scope>
</reference>